<dbReference type="Pfam" id="PF04727">
    <property type="entry name" value="ELMO_CED12"/>
    <property type="match status" value="1"/>
</dbReference>
<sequence>MDAKVQHTWRRKVMKWILHGVTSRSEVERIARRYMLSLGEADDARLGAGGVVGETEPLLRMEREQADDTNSLADSAALHADASRKREVVNAQMEFVLSLRQSTQLQSVSELLGLIVKKRQLDSGAPAASSTAGENDLKFVSLDLESPEVRERVAQVERMICDTKNIRSRPELLRRLIVGALCVGHSSQQLARLQNLKFNAQCAAHEHMLQNVWDVLTDRRTRQGGRISAAWNEIGFQGKDPATDFRGGGVLALMQLYAFSTQHTLVAQRYLLEPAAEIARYPFACCSIALTGTLLDWLYMGYLDRLLLRHEPASHWAALCDLHARTWNMFHRRYLAAQPKTVMDFPPVYKQVMHELERSLKISGELPEDSLLAVPQHQQSAALRQSETLGSAVAPSSLHRRRAPSKP</sequence>
<evidence type="ECO:0000259" key="2">
    <source>
        <dbReference type="PROSITE" id="PS51335"/>
    </source>
</evidence>
<keyword evidence="4" id="KW-1185">Reference proteome</keyword>
<dbReference type="OrthoDB" id="4092at2759"/>
<evidence type="ECO:0000313" key="4">
    <source>
        <dbReference type="Proteomes" id="UP000324585"/>
    </source>
</evidence>
<dbReference type="PANTHER" id="PTHR12771">
    <property type="entry name" value="ENGULFMENT AND CELL MOTILITY"/>
    <property type="match status" value="1"/>
</dbReference>
<dbReference type="PROSITE" id="PS51335">
    <property type="entry name" value="ELMO"/>
    <property type="match status" value="1"/>
</dbReference>
<comment type="caution">
    <text evidence="3">The sequence shown here is derived from an EMBL/GenBank/DDBJ whole genome shotgun (WGS) entry which is preliminary data.</text>
</comment>
<feature type="compositionally biased region" description="Basic residues" evidence="1">
    <location>
        <begin position="398"/>
        <end position="407"/>
    </location>
</feature>
<dbReference type="Proteomes" id="UP000324585">
    <property type="component" value="Unassembled WGS sequence"/>
</dbReference>
<feature type="domain" description="ELMO" evidence="2">
    <location>
        <begin position="204"/>
        <end position="360"/>
    </location>
</feature>
<dbReference type="InterPro" id="IPR050868">
    <property type="entry name" value="ELMO_domain-containing"/>
</dbReference>
<name>A0A5J4Z2Z9_PORPP</name>
<protein>
    <submittedName>
        <fullName evidence="3">ELMO domain-containing protein B</fullName>
    </submittedName>
</protein>
<evidence type="ECO:0000313" key="3">
    <source>
        <dbReference type="EMBL" id="KAA8497313.1"/>
    </source>
</evidence>
<reference evidence="4" key="1">
    <citation type="journal article" date="2019" name="Nat. Commun.">
        <title>Expansion of phycobilisome linker gene families in mesophilic red algae.</title>
        <authorList>
            <person name="Lee J."/>
            <person name="Kim D."/>
            <person name="Bhattacharya D."/>
            <person name="Yoon H.S."/>
        </authorList>
    </citation>
    <scope>NUCLEOTIDE SEQUENCE [LARGE SCALE GENOMIC DNA]</scope>
    <source>
        <strain evidence="4">CCMP 1328</strain>
    </source>
</reference>
<dbReference type="EMBL" id="VRMN01000002">
    <property type="protein sequence ID" value="KAA8497313.1"/>
    <property type="molecule type" value="Genomic_DNA"/>
</dbReference>
<feature type="region of interest" description="Disordered" evidence="1">
    <location>
        <begin position="384"/>
        <end position="407"/>
    </location>
</feature>
<evidence type="ECO:0000256" key="1">
    <source>
        <dbReference type="SAM" id="MobiDB-lite"/>
    </source>
</evidence>
<organism evidence="3 4">
    <name type="scientific">Porphyridium purpureum</name>
    <name type="common">Red alga</name>
    <name type="synonym">Porphyridium cruentum</name>
    <dbReference type="NCBI Taxonomy" id="35688"/>
    <lineage>
        <taxon>Eukaryota</taxon>
        <taxon>Rhodophyta</taxon>
        <taxon>Bangiophyceae</taxon>
        <taxon>Porphyridiales</taxon>
        <taxon>Porphyridiaceae</taxon>
        <taxon>Porphyridium</taxon>
    </lineage>
</organism>
<dbReference type="InterPro" id="IPR006816">
    <property type="entry name" value="ELMO_dom"/>
</dbReference>
<proteinExistence type="predicted"/>
<dbReference type="AlphaFoldDB" id="A0A5J4Z2Z9"/>
<gene>
    <name evidence="3" type="ORF">FVE85_1042</name>
</gene>
<accession>A0A5J4Z2Z9</accession>